<evidence type="ECO:0000313" key="3">
    <source>
        <dbReference type="EMBL" id="CUS36149.1"/>
    </source>
</evidence>
<dbReference type="GO" id="GO:0009244">
    <property type="term" value="P:lipopolysaccharide core region biosynthetic process"/>
    <property type="evidence" value="ECO:0007669"/>
    <property type="project" value="TreeGrafter"/>
</dbReference>
<keyword evidence="2 3" id="KW-0808">Transferase</keyword>
<name>A0A0S4LF43_9BACT</name>
<keyword evidence="1" id="KW-0328">Glycosyltransferase</keyword>
<evidence type="ECO:0000313" key="4">
    <source>
        <dbReference type="Proteomes" id="UP000198736"/>
    </source>
</evidence>
<dbReference type="GO" id="GO:0008713">
    <property type="term" value="F:ADP-heptose-lipopolysaccharide heptosyltransferase activity"/>
    <property type="evidence" value="ECO:0007669"/>
    <property type="project" value="TreeGrafter"/>
</dbReference>
<dbReference type="Pfam" id="PF01075">
    <property type="entry name" value="Glyco_transf_9"/>
    <property type="match status" value="1"/>
</dbReference>
<accession>A0A0S4LF43</accession>
<dbReference type="Proteomes" id="UP000198736">
    <property type="component" value="Unassembled WGS sequence"/>
</dbReference>
<organism evidence="3 4">
    <name type="scientific">Candidatus Nitrospira nitrificans</name>
    <dbReference type="NCBI Taxonomy" id="1742973"/>
    <lineage>
        <taxon>Bacteria</taxon>
        <taxon>Pseudomonadati</taxon>
        <taxon>Nitrospirota</taxon>
        <taxon>Nitrospiria</taxon>
        <taxon>Nitrospirales</taxon>
        <taxon>Nitrospiraceae</taxon>
        <taxon>Nitrospira</taxon>
    </lineage>
</organism>
<dbReference type="STRING" id="1742973.COMA2_200085"/>
<evidence type="ECO:0000256" key="1">
    <source>
        <dbReference type="ARBA" id="ARBA00022676"/>
    </source>
</evidence>
<dbReference type="EMBL" id="CZPZ01000013">
    <property type="protein sequence ID" value="CUS36149.1"/>
    <property type="molecule type" value="Genomic_DNA"/>
</dbReference>
<dbReference type="OrthoDB" id="9797795at2"/>
<gene>
    <name evidence="3" type="ORF">COMA2_200085</name>
</gene>
<evidence type="ECO:0000256" key="2">
    <source>
        <dbReference type="ARBA" id="ARBA00022679"/>
    </source>
</evidence>
<dbReference type="PANTHER" id="PTHR30160">
    <property type="entry name" value="TETRAACYLDISACCHARIDE 4'-KINASE-RELATED"/>
    <property type="match status" value="1"/>
</dbReference>
<dbReference type="InterPro" id="IPR002201">
    <property type="entry name" value="Glyco_trans_9"/>
</dbReference>
<dbReference type="Gene3D" id="3.40.50.2000">
    <property type="entry name" value="Glycogen Phosphorylase B"/>
    <property type="match status" value="2"/>
</dbReference>
<dbReference type="CDD" id="cd03789">
    <property type="entry name" value="GT9_LPS_heptosyltransferase"/>
    <property type="match status" value="1"/>
</dbReference>
<dbReference type="InterPro" id="IPR051199">
    <property type="entry name" value="LPS_LOS_Heptosyltrfase"/>
</dbReference>
<proteinExistence type="predicted"/>
<dbReference type="GO" id="GO:0005829">
    <property type="term" value="C:cytosol"/>
    <property type="evidence" value="ECO:0007669"/>
    <property type="project" value="TreeGrafter"/>
</dbReference>
<reference evidence="4" key="1">
    <citation type="submission" date="2015-10" db="EMBL/GenBank/DDBJ databases">
        <authorList>
            <person name="Luecker S."/>
            <person name="Luecker S."/>
        </authorList>
    </citation>
    <scope>NUCLEOTIDE SEQUENCE [LARGE SCALE GENOMIC DNA]</scope>
</reference>
<sequence length="341" mass="37603">MSMNVLIVRPDGIGDVLLSLPVATQLKRLLPGVTVGFLTSPTVAPLLDRHPDVDYVRTIRFTDPLKDLRRAFSQGVEAAIFLKPFRRLMWAAWLAGVPIRVATGYRWYSLLANRRIYEHRSDFLKHESEYNVDLLKGLGLRPQPVSRPALPLNEAERAAGASWWLGLPDPRVVVHPGGISARRWRPEQYRDLVVALADRGYGVALTGSDLERQEFGKDLPLSTALPSGVVDLMGKLSLRELMSMMANAHVVVSGATGPAHLAAALGIPTVTLFDPRRNNLPVRWKPLGTGVLLRPDVPTCDKCIGEVCPYWDCLDRFTVATVTSIISKVSETPSALTVLHI</sequence>
<protein>
    <submittedName>
        <fullName evidence="3">Putative ADP-heptose-LPS heptosyltransferase</fullName>
    </submittedName>
</protein>
<keyword evidence="4" id="KW-1185">Reference proteome</keyword>
<dbReference type="AlphaFoldDB" id="A0A0S4LF43"/>
<dbReference type="SUPFAM" id="SSF53756">
    <property type="entry name" value="UDP-Glycosyltransferase/glycogen phosphorylase"/>
    <property type="match status" value="1"/>
</dbReference>